<dbReference type="PANTHER" id="PTHR33490">
    <property type="entry name" value="BLR5614 PROTEIN-RELATED"/>
    <property type="match status" value="1"/>
</dbReference>
<dbReference type="PANTHER" id="PTHR33490:SF3">
    <property type="entry name" value="CONSERVED INTEGRAL MEMBRANE PROTEIN"/>
    <property type="match status" value="1"/>
</dbReference>
<evidence type="ECO:0000259" key="2">
    <source>
        <dbReference type="SMART" id="SM00460"/>
    </source>
</evidence>
<dbReference type="Gene3D" id="3.10.620.30">
    <property type="match status" value="1"/>
</dbReference>
<feature type="chain" id="PRO_5014792347" description="Transglutaminase-like domain-containing protein" evidence="1">
    <location>
        <begin position="26"/>
        <end position="345"/>
    </location>
</feature>
<dbReference type="InterPro" id="IPR002931">
    <property type="entry name" value="Transglutaminase-like"/>
</dbReference>
<dbReference type="InterPro" id="IPR038765">
    <property type="entry name" value="Papain-like_cys_pep_sf"/>
</dbReference>
<reference evidence="4" key="1">
    <citation type="submission" date="2017-09" db="EMBL/GenBank/DDBJ databases">
        <title>Depth-based differentiation of microbial function through sediment-hosted aquifers and enrichment of novel symbionts in the deep terrestrial subsurface.</title>
        <authorList>
            <person name="Probst A.J."/>
            <person name="Ladd B."/>
            <person name="Jarett J.K."/>
            <person name="Geller-Mcgrath D.E."/>
            <person name="Sieber C.M.K."/>
            <person name="Emerson J.B."/>
            <person name="Anantharaman K."/>
            <person name="Thomas B.C."/>
            <person name="Malmstrom R."/>
            <person name="Stieglmeier M."/>
            <person name="Klingl A."/>
            <person name="Woyke T."/>
            <person name="Ryan C.M."/>
            <person name="Banfield J.F."/>
        </authorList>
    </citation>
    <scope>NUCLEOTIDE SEQUENCE [LARGE SCALE GENOMIC DNA]</scope>
</reference>
<gene>
    <name evidence="3" type="ORF">COS11_00415</name>
</gene>
<feature type="domain" description="Transglutaminase-like" evidence="2">
    <location>
        <begin position="108"/>
        <end position="166"/>
    </location>
</feature>
<feature type="signal peptide" evidence="1">
    <location>
        <begin position="1"/>
        <end position="25"/>
    </location>
</feature>
<keyword evidence="1" id="KW-0732">Signal</keyword>
<sequence length="345" mass="38637">MAWDKKRFGCYFLLIFFFSSFSLSAEELKTYTLFSSEEPAKYLETVDYQPLKEKAAEIAKKWSNDGKKAEGIANWVGSSKDYDVGGLEKIIIGIPNLAAPEASSIAALFQSKKGVCGDAAVLTVAMLRAVGLPARILFDCKDKGNPGHAFSQVFFDRGWWAIDTTFDTNRKIFSYRQFSELEEPWFTDEPGEGKKIVVSPDFLFGTLLYPFSREIIVDGKVSALSLNLTFFGSWGSDASRMRLAGEPVLDAKTKKVAQTLYFPPHLYNLIREKKCYIKTKLPLGSYRLSYGIRTGLTGFFHEIGYINFMLMGPSVEVKINAEKLKPAPGVEKKLFTALCSVLQMK</sequence>
<evidence type="ECO:0000313" key="3">
    <source>
        <dbReference type="EMBL" id="PIV64777.1"/>
    </source>
</evidence>
<name>A0A2M7EAL3_9BACT</name>
<dbReference type="AlphaFoldDB" id="A0A2M7EAL3"/>
<evidence type="ECO:0000256" key="1">
    <source>
        <dbReference type="SAM" id="SignalP"/>
    </source>
</evidence>
<proteinExistence type="predicted"/>
<dbReference type="SMART" id="SM00460">
    <property type="entry name" value="TGc"/>
    <property type="match status" value="1"/>
</dbReference>
<protein>
    <recommendedName>
        <fullName evidence="2">Transglutaminase-like domain-containing protein</fullName>
    </recommendedName>
</protein>
<evidence type="ECO:0000313" key="4">
    <source>
        <dbReference type="Proteomes" id="UP000228886"/>
    </source>
</evidence>
<accession>A0A2M7EAL3</accession>
<dbReference type="SUPFAM" id="SSF54001">
    <property type="entry name" value="Cysteine proteinases"/>
    <property type="match status" value="1"/>
</dbReference>
<dbReference type="Proteomes" id="UP000228886">
    <property type="component" value="Unassembled WGS sequence"/>
</dbReference>
<organism evidence="3 4">
    <name type="scientific">bacterium (Candidatus Ratteibacteria) CG01_land_8_20_14_3_00_40_19</name>
    <dbReference type="NCBI Taxonomy" id="2014290"/>
    <lineage>
        <taxon>Bacteria</taxon>
        <taxon>Candidatus Ratteibacteria</taxon>
    </lineage>
</organism>
<dbReference type="Pfam" id="PF01841">
    <property type="entry name" value="Transglut_core"/>
    <property type="match status" value="1"/>
</dbReference>
<dbReference type="EMBL" id="PETL01000023">
    <property type="protein sequence ID" value="PIV64777.1"/>
    <property type="molecule type" value="Genomic_DNA"/>
</dbReference>
<comment type="caution">
    <text evidence="3">The sequence shown here is derived from an EMBL/GenBank/DDBJ whole genome shotgun (WGS) entry which is preliminary data.</text>
</comment>